<gene>
    <name evidence="1" type="ORF">MW7_007325</name>
</gene>
<keyword evidence="2" id="KW-1185">Reference proteome</keyword>
<accession>A0ACD3SQE4</accession>
<comment type="caution">
    <text evidence="1">The sequence shown here is derived from an EMBL/GenBank/DDBJ whole genome shotgun (WGS) entry which is preliminary data.</text>
</comment>
<organism evidence="1 2">
    <name type="scientific">Imbroritus primus</name>
    <dbReference type="NCBI Taxonomy" id="3058603"/>
    <lineage>
        <taxon>Bacteria</taxon>
        <taxon>Pseudomonadati</taxon>
        <taxon>Pseudomonadota</taxon>
        <taxon>Betaproteobacteria</taxon>
        <taxon>Burkholderiales</taxon>
        <taxon>Burkholderiaceae</taxon>
        <taxon>Imbroritus</taxon>
    </lineage>
</organism>
<protein>
    <submittedName>
        <fullName evidence="1">Phage gp6-like head-tail connector protein</fullName>
    </submittedName>
</protein>
<reference evidence="1" key="1">
    <citation type="submission" date="2019-05" db="EMBL/GenBank/DDBJ databases">
        <title>Revised genome assembly of Burkholderiaceae (previously Ralstonia) sp. PBA.</title>
        <authorList>
            <person name="Gan H.M."/>
        </authorList>
    </citation>
    <scope>NUCLEOTIDE SEQUENCE</scope>
    <source>
        <strain evidence="1">PBA</strain>
    </source>
</reference>
<proteinExistence type="predicted"/>
<sequence>MSTISVEDVKEALRVTHSRDDALLQRLTDGAENEAMRFMNRTQLPTLPQDYPPLRDSDGNLVSEAVPSSEDAVAPDVVTAVFLLVQALYEAATPDDIAKLRGCAETILMPYRVGLGV</sequence>
<evidence type="ECO:0000313" key="2">
    <source>
        <dbReference type="Proteomes" id="UP000004277"/>
    </source>
</evidence>
<dbReference type="EMBL" id="AKCV02000015">
    <property type="protein sequence ID" value="TMS58526.1"/>
    <property type="molecule type" value="Genomic_DNA"/>
</dbReference>
<evidence type="ECO:0000313" key="1">
    <source>
        <dbReference type="EMBL" id="TMS58526.1"/>
    </source>
</evidence>
<name>A0ACD3SQE4_9BURK</name>
<dbReference type="Proteomes" id="UP000004277">
    <property type="component" value="Unassembled WGS sequence"/>
</dbReference>